<keyword evidence="1" id="KW-1133">Transmembrane helix</keyword>
<organism evidence="2 3">
    <name type="scientific">Thermus scotoductus (strain ATCC 700910 / SA-01)</name>
    <dbReference type="NCBI Taxonomy" id="743525"/>
    <lineage>
        <taxon>Bacteria</taxon>
        <taxon>Thermotogati</taxon>
        <taxon>Deinococcota</taxon>
        <taxon>Deinococci</taxon>
        <taxon>Thermales</taxon>
        <taxon>Thermaceae</taxon>
        <taxon>Thermus</taxon>
    </lineage>
</organism>
<dbReference type="STRING" id="743525.TSC_c02050"/>
<keyword evidence="1" id="KW-0812">Transmembrane</keyword>
<evidence type="ECO:0000313" key="2">
    <source>
        <dbReference type="EMBL" id="ADW20846.1"/>
    </source>
</evidence>
<reference evidence="2 3" key="2">
    <citation type="journal article" date="2011" name="BMC Genomics">
        <title>Sequence of the hyperplastic genome of the naturally competent Thermus scotoductus SA-01.</title>
        <authorList>
            <person name="Gounder K."/>
            <person name="Brzuszkiewicz E."/>
            <person name="Liesegang H."/>
            <person name="Wollherr A."/>
            <person name="Daniel R."/>
            <person name="Gottschalk G."/>
            <person name="Reva O."/>
            <person name="Kumwenda B."/>
            <person name="Srivastava M."/>
            <person name="Bricio C."/>
            <person name="Berenguer J."/>
            <person name="van Heerden E."/>
            <person name="Litthauer D."/>
        </authorList>
    </citation>
    <scope>NUCLEOTIDE SEQUENCE [LARGE SCALE GENOMIC DNA]</scope>
    <source>
        <strain evidence="3">ATCC 700910 / SA-01</strain>
    </source>
</reference>
<dbReference type="EMBL" id="CP001962">
    <property type="protein sequence ID" value="ADW20846.1"/>
    <property type="molecule type" value="Genomic_DNA"/>
</dbReference>
<accession>E8PJZ4</accession>
<name>E8PJZ4_THESS</name>
<protein>
    <submittedName>
        <fullName evidence="2">Uncharacterized protein</fullName>
    </submittedName>
</protein>
<evidence type="ECO:0000313" key="3">
    <source>
        <dbReference type="Proteomes" id="UP000008087"/>
    </source>
</evidence>
<dbReference type="AlphaFoldDB" id="E8PJZ4"/>
<evidence type="ECO:0000256" key="1">
    <source>
        <dbReference type="SAM" id="Phobius"/>
    </source>
</evidence>
<dbReference type="KEGG" id="tsc:TSC_c02050"/>
<sequence>MGLLAVGLFGLGGAWSLLGVLLFFLFALLFDDTDRPGEPENLSPQA</sequence>
<reference evidence="3" key="1">
    <citation type="submission" date="2010-03" db="EMBL/GenBank/DDBJ databases">
        <title>The genome sequence of Thermus scotoductus SA-01.</title>
        <authorList>
            <person name="Gounder K."/>
            <person name="Liesegang H."/>
            <person name="Brzuszkiewicz E."/>
            <person name="Wollherr A."/>
            <person name="Daniel R."/>
            <person name="Gottschalk G."/>
            <person name="van Heerden E."/>
            <person name="Litthauer D."/>
        </authorList>
    </citation>
    <scope>NUCLEOTIDE SEQUENCE [LARGE SCALE GENOMIC DNA]</scope>
    <source>
        <strain evidence="3">ATCC 700910 / SA-01</strain>
    </source>
</reference>
<dbReference type="HOGENOM" id="CLU_3190116_0_0_0"/>
<keyword evidence="1" id="KW-0472">Membrane</keyword>
<feature type="transmembrane region" description="Helical" evidence="1">
    <location>
        <begin position="6"/>
        <end position="30"/>
    </location>
</feature>
<gene>
    <name evidence="2" type="ordered locus">TSC_c02050</name>
</gene>
<proteinExistence type="predicted"/>
<dbReference type="Proteomes" id="UP000008087">
    <property type="component" value="Chromosome"/>
</dbReference>